<organism evidence="1 2">
    <name type="scientific">Riccia fluitans</name>
    <dbReference type="NCBI Taxonomy" id="41844"/>
    <lineage>
        <taxon>Eukaryota</taxon>
        <taxon>Viridiplantae</taxon>
        <taxon>Streptophyta</taxon>
        <taxon>Embryophyta</taxon>
        <taxon>Marchantiophyta</taxon>
        <taxon>Marchantiopsida</taxon>
        <taxon>Marchantiidae</taxon>
        <taxon>Marchantiales</taxon>
        <taxon>Ricciaceae</taxon>
        <taxon>Riccia</taxon>
    </lineage>
</organism>
<dbReference type="EMBL" id="JBHFFA010000001">
    <property type="protein sequence ID" value="KAL2650626.1"/>
    <property type="molecule type" value="Genomic_DNA"/>
</dbReference>
<evidence type="ECO:0000313" key="2">
    <source>
        <dbReference type="Proteomes" id="UP001605036"/>
    </source>
</evidence>
<accession>A0ABD1ZGQ6</accession>
<dbReference type="Proteomes" id="UP001605036">
    <property type="component" value="Unassembled WGS sequence"/>
</dbReference>
<reference evidence="1 2" key="1">
    <citation type="submission" date="2024-09" db="EMBL/GenBank/DDBJ databases">
        <title>Chromosome-scale assembly of Riccia fluitans.</title>
        <authorList>
            <person name="Paukszto L."/>
            <person name="Sawicki J."/>
            <person name="Karawczyk K."/>
            <person name="Piernik-Szablinska J."/>
            <person name="Szczecinska M."/>
            <person name="Mazdziarz M."/>
        </authorList>
    </citation>
    <scope>NUCLEOTIDE SEQUENCE [LARGE SCALE GENOMIC DNA]</scope>
    <source>
        <strain evidence="1">Rf_01</strain>
        <tissue evidence="1">Aerial parts of the thallus</tissue>
    </source>
</reference>
<evidence type="ECO:0000313" key="1">
    <source>
        <dbReference type="EMBL" id="KAL2650626.1"/>
    </source>
</evidence>
<proteinExistence type="predicted"/>
<keyword evidence="2" id="KW-1185">Reference proteome</keyword>
<sequence length="71" mass="8059">MVASPRQQERGEISESCIRLCSEQKRSRMLMLCNESRMATIRSSFSLRSDFHFAAVIVQLIVNDAFAISCC</sequence>
<name>A0ABD1ZGQ6_9MARC</name>
<protein>
    <submittedName>
        <fullName evidence="1">Uncharacterized protein</fullName>
    </submittedName>
</protein>
<dbReference type="AlphaFoldDB" id="A0ABD1ZGQ6"/>
<gene>
    <name evidence="1" type="ORF">R1flu_018754</name>
</gene>
<comment type="caution">
    <text evidence="1">The sequence shown here is derived from an EMBL/GenBank/DDBJ whole genome shotgun (WGS) entry which is preliminary data.</text>
</comment>